<gene>
    <name evidence="3" type="ORF">ACFPOE_12640</name>
</gene>
<feature type="domain" description="Glycosyl transferase family 1" evidence="1">
    <location>
        <begin position="212"/>
        <end position="355"/>
    </location>
</feature>
<dbReference type="InterPro" id="IPR050194">
    <property type="entry name" value="Glycosyltransferase_grp1"/>
</dbReference>
<dbReference type="Pfam" id="PF00534">
    <property type="entry name" value="Glycos_transf_1"/>
    <property type="match status" value="1"/>
</dbReference>
<protein>
    <submittedName>
        <fullName evidence="3">Glycosyltransferase</fullName>
        <ecNumber evidence="3">2.4.-.-</ecNumber>
    </submittedName>
</protein>
<organism evidence="3 4">
    <name type="scientific">Caenimonas terrae</name>
    <dbReference type="NCBI Taxonomy" id="696074"/>
    <lineage>
        <taxon>Bacteria</taxon>
        <taxon>Pseudomonadati</taxon>
        <taxon>Pseudomonadota</taxon>
        <taxon>Betaproteobacteria</taxon>
        <taxon>Burkholderiales</taxon>
        <taxon>Comamonadaceae</taxon>
        <taxon>Caenimonas</taxon>
    </lineage>
</organism>
<dbReference type="Pfam" id="PF13579">
    <property type="entry name" value="Glyco_trans_4_4"/>
    <property type="match status" value="1"/>
</dbReference>
<dbReference type="SUPFAM" id="SSF53756">
    <property type="entry name" value="UDP-Glycosyltransferase/glycogen phosphorylase"/>
    <property type="match status" value="1"/>
</dbReference>
<accession>A0ABW0NHH7</accession>
<dbReference type="EC" id="2.4.-.-" evidence="3"/>
<feature type="domain" description="Glycosyltransferase subfamily 4-like N-terminal" evidence="2">
    <location>
        <begin position="50"/>
        <end position="198"/>
    </location>
</feature>
<dbReference type="RefSeq" id="WP_376850438.1">
    <property type="nucleotide sequence ID" value="NZ_JBHSMF010000006.1"/>
</dbReference>
<keyword evidence="3" id="KW-0808">Transferase</keyword>
<proteinExistence type="predicted"/>
<dbReference type="Gene3D" id="3.40.50.2000">
    <property type="entry name" value="Glycogen Phosphorylase B"/>
    <property type="match status" value="2"/>
</dbReference>
<evidence type="ECO:0000313" key="4">
    <source>
        <dbReference type="Proteomes" id="UP001596037"/>
    </source>
</evidence>
<reference evidence="4" key="1">
    <citation type="journal article" date="2019" name="Int. J. Syst. Evol. Microbiol.">
        <title>The Global Catalogue of Microorganisms (GCM) 10K type strain sequencing project: providing services to taxonomists for standard genome sequencing and annotation.</title>
        <authorList>
            <consortium name="The Broad Institute Genomics Platform"/>
            <consortium name="The Broad Institute Genome Sequencing Center for Infectious Disease"/>
            <person name="Wu L."/>
            <person name="Ma J."/>
        </authorList>
    </citation>
    <scope>NUCLEOTIDE SEQUENCE [LARGE SCALE GENOMIC DNA]</scope>
    <source>
        <strain evidence="4">CCUG 57401</strain>
    </source>
</reference>
<dbReference type="InterPro" id="IPR028098">
    <property type="entry name" value="Glyco_trans_4-like_N"/>
</dbReference>
<dbReference type="PANTHER" id="PTHR45947">
    <property type="entry name" value="SULFOQUINOVOSYL TRANSFERASE SQD2"/>
    <property type="match status" value="1"/>
</dbReference>
<dbReference type="InterPro" id="IPR001296">
    <property type="entry name" value="Glyco_trans_1"/>
</dbReference>
<sequence length="384" mass="42124">MRVLIAHNAYQHRGGEDAVVEAEMALLLSHGHEVATYFRHNDDIGAMSRMSASRQALWSSRTTSELTELIRTFRPDIIHAHNTLPLISPSLYWVAAQAGVPVVQTLHNFRLMCLNGLFLREGRVCEDCQGRLPWRGVVRKCYRGSGTASAVLASMVTLHRGLGTYRHKVARYIALNDFCRAKFIEGGLPEARVVVKPNFVDFAAPAALHRRGFLYVGRLSVEKGVQTLASAAALLPDVCLRVAGDGPSATLLDGLRGITRLGSLSTDAVRFEMNSAMALVLPSIWYENFPRTIVEAFASGLPVIASRIGALPDLVDDGETGLLFEPGNPEDLAQKMAYALAQPGKFAEMGRKARAHYEANFSPERNYAQLMEIYGDVVSEGKED</sequence>
<dbReference type="PANTHER" id="PTHR45947:SF13">
    <property type="entry name" value="TRANSFERASE"/>
    <property type="match status" value="1"/>
</dbReference>
<dbReference type="Proteomes" id="UP001596037">
    <property type="component" value="Unassembled WGS sequence"/>
</dbReference>
<keyword evidence="4" id="KW-1185">Reference proteome</keyword>
<evidence type="ECO:0000259" key="1">
    <source>
        <dbReference type="Pfam" id="PF00534"/>
    </source>
</evidence>
<dbReference type="EMBL" id="JBHSMF010000006">
    <property type="protein sequence ID" value="MFC5498384.1"/>
    <property type="molecule type" value="Genomic_DNA"/>
</dbReference>
<dbReference type="GO" id="GO:0016757">
    <property type="term" value="F:glycosyltransferase activity"/>
    <property type="evidence" value="ECO:0007669"/>
    <property type="project" value="UniProtKB-KW"/>
</dbReference>
<keyword evidence="3" id="KW-0328">Glycosyltransferase</keyword>
<comment type="caution">
    <text evidence="3">The sequence shown here is derived from an EMBL/GenBank/DDBJ whole genome shotgun (WGS) entry which is preliminary data.</text>
</comment>
<evidence type="ECO:0000259" key="2">
    <source>
        <dbReference type="Pfam" id="PF13579"/>
    </source>
</evidence>
<name>A0ABW0NHH7_9BURK</name>
<evidence type="ECO:0000313" key="3">
    <source>
        <dbReference type="EMBL" id="MFC5498384.1"/>
    </source>
</evidence>